<sequence length="499" mass="57448">MSIKLDSIFTDHMVIQREKEITVFGTGNPDEKVEASFAGQQRQTKIGEKGNWRIQFEPLKAGGPYVLQIKSGDTLIEICDVMIGDVYVAAGQSNMEFLFENTKNAQEEQEETAQTAFRYYKVPQVEYIKDGKEYPQIPEEGWYECNPENVGKISGVAYYFAKELRNYTDVPIGIIGCHKGGTSASCWVSKKTLRADPEIKKLYYDDYYHDIQGQTEEEEDLAIAEYQKTLAEYQEKVEEYQKKYPERSMSQLKHDVGHTPWPGPKGKKDFGRPCGLYKTMFQKIKGMRYKAILWYQGEEDTKNASVYKILLSNLIANWREELKDQKLPFLVMQLPNYNDDKVPFSWAVLREQQRKVVEETNRTEIICTLGCGEEFNIHPADKSEAGRRLGIMAAEMFYDDSVQGHAPSLSEVQKIENGYLLKFKNCYGHICAEKDEEYYLNISFDGVQFEKIQVALSGECMEIKTDKEAKIISYGWENNPDILFRGASGLPLMPFYYKC</sequence>
<feature type="domain" description="Sialate O-acetylesterase" evidence="3">
    <location>
        <begin position="85"/>
        <end position="257"/>
    </location>
</feature>
<dbReference type="PANTHER" id="PTHR22901:SF0">
    <property type="entry name" value="SIALATE O-ACETYLESTERASE"/>
    <property type="match status" value="1"/>
</dbReference>
<dbReference type="Proteomes" id="UP000886721">
    <property type="component" value="Unassembled WGS sequence"/>
</dbReference>
<evidence type="ECO:0000313" key="5">
    <source>
        <dbReference type="Proteomes" id="UP000886721"/>
    </source>
</evidence>
<keyword evidence="2" id="KW-0175">Coiled coil</keyword>
<dbReference type="InterPro" id="IPR005181">
    <property type="entry name" value="SASA"/>
</dbReference>
<protein>
    <submittedName>
        <fullName evidence="4">Sialate O-acetylesterase</fullName>
    </submittedName>
</protein>
<name>A0A9D2B8S3_9FIRM</name>
<evidence type="ECO:0000256" key="2">
    <source>
        <dbReference type="SAM" id="Coils"/>
    </source>
</evidence>
<evidence type="ECO:0000313" key="4">
    <source>
        <dbReference type="EMBL" id="HIX67480.1"/>
    </source>
</evidence>
<gene>
    <name evidence="4" type="ORF">H9735_05045</name>
</gene>
<dbReference type="AlphaFoldDB" id="A0A9D2B8S3"/>
<dbReference type="InterPro" id="IPR036514">
    <property type="entry name" value="SGNH_hydro_sf"/>
</dbReference>
<dbReference type="Gene3D" id="3.40.50.1110">
    <property type="entry name" value="SGNH hydrolase"/>
    <property type="match status" value="1"/>
</dbReference>
<feature type="domain" description="Sialate O-acetylesterase" evidence="3">
    <location>
        <begin position="275"/>
        <end position="397"/>
    </location>
</feature>
<dbReference type="PANTHER" id="PTHR22901">
    <property type="entry name" value="SIALATE O-ACETYLESTERASE"/>
    <property type="match status" value="1"/>
</dbReference>
<dbReference type="EMBL" id="DXEM01000015">
    <property type="protein sequence ID" value="HIX67480.1"/>
    <property type="molecule type" value="Genomic_DNA"/>
</dbReference>
<reference evidence="4" key="2">
    <citation type="submission" date="2021-04" db="EMBL/GenBank/DDBJ databases">
        <authorList>
            <person name="Gilroy R."/>
        </authorList>
    </citation>
    <scope>NUCLEOTIDE SEQUENCE</scope>
    <source>
        <strain evidence="4">CHK191-13928</strain>
    </source>
</reference>
<organism evidence="4 5">
    <name type="scientific">Candidatus Anaerostipes excrementavium</name>
    <dbReference type="NCBI Taxonomy" id="2838463"/>
    <lineage>
        <taxon>Bacteria</taxon>
        <taxon>Bacillati</taxon>
        <taxon>Bacillota</taxon>
        <taxon>Clostridia</taxon>
        <taxon>Lachnospirales</taxon>
        <taxon>Lachnospiraceae</taxon>
        <taxon>Anaerostipes</taxon>
    </lineage>
</organism>
<dbReference type="SUPFAM" id="SSF52266">
    <property type="entry name" value="SGNH hydrolase"/>
    <property type="match status" value="1"/>
</dbReference>
<proteinExistence type="predicted"/>
<dbReference type="InterPro" id="IPR039329">
    <property type="entry name" value="SIAE"/>
</dbReference>
<dbReference type="Pfam" id="PF03629">
    <property type="entry name" value="SASA"/>
    <property type="match status" value="2"/>
</dbReference>
<feature type="coiled-coil region" evidence="2">
    <location>
        <begin position="216"/>
        <end position="243"/>
    </location>
</feature>
<evidence type="ECO:0000259" key="3">
    <source>
        <dbReference type="Pfam" id="PF03629"/>
    </source>
</evidence>
<evidence type="ECO:0000256" key="1">
    <source>
        <dbReference type="ARBA" id="ARBA00022801"/>
    </source>
</evidence>
<accession>A0A9D2B8S3</accession>
<dbReference type="GO" id="GO:0001681">
    <property type="term" value="F:sialate O-acetylesterase activity"/>
    <property type="evidence" value="ECO:0007669"/>
    <property type="project" value="InterPro"/>
</dbReference>
<reference evidence="4" key="1">
    <citation type="journal article" date="2021" name="PeerJ">
        <title>Extensive microbial diversity within the chicken gut microbiome revealed by metagenomics and culture.</title>
        <authorList>
            <person name="Gilroy R."/>
            <person name="Ravi A."/>
            <person name="Getino M."/>
            <person name="Pursley I."/>
            <person name="Horton D.L."/>
            <person name="Alikhan N.F."/>
            <person name="Baker D."/>
            <person name="Gharbi K."/>
            <person name="Hall N."/>
            <person name="Watson M."/>
            <person name="Adriaenssens E.M."/>
            <person name="Foster-Nyarko E."/>
            <person name="Jarju S."/>
            <person name="Secka A."/>
            <person name="Antonio M."/>
            <person name="Oren A."/>
            <person name="Chaudhuri R.R."/>
            <person name="La Ragione R."/>
            <person name="Hildebrand F."/>
            <person name="Pallen M.J."/>
        </authorList>
    </citation>
    <scope>NUCLEOTIDE SEQUENCE</scope>
    <source>
        <strain evidence="4">CHK191-13928</strain>
    </source>
</reference>
<comment type="caution">
    <text evidence="4">The sequence shown here is derived from an EMBL/GenBank/DDBJ whole genome shotgun (WGS) entry which is preliminary data.</text>
</comment>
<keyword evidence="1" id="KW-0378">Hydrolase</keyword>
<dbReference type="GO" id="GO:0005975">
    <property type="term" value="P:carbohydrate metabolic process"/>
    <property type="evidence" value="ECO:0007669"/>
    <property type="project" value="TreeGrafter"/>
</dbReference>